<feature type="domain" description="HTH merR-type" evidence="2">
    <location>
        <begin position="4"/>
        <end position="73"/>
    </location>
</feature>
<dbReference type="EMBL" id="JAJAQI010000022">
    <property type="protein sequence ID" value="MCB4823059.1"/>
    <property type="molecule type" value="Genomic_DNA"/>
</dbReference>
<dbReference type="InterPro" id="IPR047057">
    <property type="entry name" value="MerR_fam"/>
</dbReference>
<proteinExistence type="predicted"/>
<dbReference type="GO" id="GO:0003700">
    <property type="term" value="F:DNA-binding transcription factor activity"/>
    <property type="evidence" value="ECO:0007669"/>
    <property type="project" value="InterPro"/>
</dbReference>
<dbReference type="SUPFAM" id="SSF46955">
    <property type="entry name" value="Putative DNA-binding domain"/>
    <property type="match status" value="1"/>
</dbReference>
<dbReference type="PRINTS" id="PR00040">
    <property type="entry name" value="HTHMERR"/>
</dbReference>
<keyword evidence="4" id="KW-1185">Reference proteome</keyword>
<comment type="caution">
    <text evidence="3">The sequence shown here is derived from an EMBL/GenBank/DDBJ whole genome shotgun (WGS) entry which is preliminary data.</text>
</comment>
<keyword evidence="1" id="KW-0238">DNA-binding</keyword>
<sequence length="150" mass="16160">MSDAFSIGDLSRATGVKATTIRFYEAAGLLPLPGRTEGGHRVYARAHLDRLGFIRHARELGFAMEDIRELLRLADAAPGAPCEGADAIARRHLAGVRERLARLRSLEAELERMAACHNGRVAGCRVIEVLADAEHGHCADPTHGGASERS</sequence>
<evidence type="ECO:0000256" key="1">
    <source>
        <dbReference type="ARBA" id="ARBA00023125"/>
    </source>
</evidence>
<evidence type="ECO:0000313" key="3">
    <source>
        <dbReference type="EMBL" id="MCB4823059.1"/>
    </source>
</evidence>
<dbReference type="RefSeq" id="WP_226609271.1">
    <property type="nucleotide sequence ID" value="NZ_JAJAQI010000022.1"/>
</dbReference>
<dbReference type="AlphaFoldDB" id="A0A9X1L8Z1"/>
<dbReference type="PANTHER" id="PTHR30204:SF92">
    <property type="entry name" value="HTH-TYPE TRANSCRIPTIONAL REGULATOR ZNTR"/>
    <property type="match status" value="1"/>
</dbReference>
<name>A0A9X1L8Z1_9PROT</name>
<dbReference type="PROSITE" id="PS50937">
    <property type="entry name" value="HTH_MERR_2"/>
    <property type="match status" value="1"/>
</dbReference>
<dbReference type="CDD" id="cd04785">
    <property type="entry name" value="HTH_CadR-PbrR-like"/>
    <property type="match status" value="1"/>
</dbReference>
<evidence type="ECO:0000313" key="4">
    <source>
        <dbReference type="Proteomes" id="UP001139311"/>
    </source>
</evidence>
<dbReference type="GO" id="GO:0003677">
    <property type="term" value="F:DNA binding"/>
    <property type="evidence" value="ECO:0007669"/>
    <property type="project" value="UniProtKB-KW"/>
</dbReference>
<dbReference type="InterPro" id="IPR009061">
    <property type="entry name" value="DNA-bd_dom_put_sf"/>
</dbReference>
<dbReference type="Gene3D" id="1.10.1660.10">
    <property type="match status" value="1"/>
</dbReference>
<evidence type="ECO:0000259" key="2">
    <source>
        <dbReference type="PROSITE" id="PS50937"/>
    </source>
</evidence>
<dbReference type="InterPro" id="IPR000551">
    <property type="entry name" value="MerR-type_HTH_dom"/>
</dbReference>
<dbReference type="SMART" id="SM00422">
    <property type="entry name" value="HTH_MERR"/>
    <property type="match status" value="1"/>
</dbReference>
<dbReference type="Pfam" id="PF13411">
    <property type="entry name" value="MerR_1"/>
    <property type="match status" value="1"/>
</dbReference>
<dbReference type="PROSITE" id="PS00552">
    <property type="entry name" value="HTH_MERR_1"/>
    <property type="match status" value="1"/>
</dbReference>
<reference evidence="3" key="1">
    <citation type="submission" date="2021-10" db="EMBL/GenBank/DDBJ databases">
        <title>Roseicella aerolatum sp. nov., isolated from aerosols of e-waste dismantling site.</title>
        <authorList>
            <person name="Qin T."/>
        </authorList>
    </citation>
    <scope>NUCLEOTIDE SEQUENCE</scope>
    <source>
        <strain evidence="3">GB24</strain>
    </source>
</reference>
<accession>A0A9X1L8Z1</accession>
<organism evidence="3 4">
    <name type="scientific">Roseicella aerolata</name>
    <dbReference type="NCBI Taxonomy" id="2883479"/>
    <lineage>
        <taxon>Bacteria</taxon>
        <taxon>Pseudomonadati</taxon>
        <taxon>Pseudomonadota</taxon>
        <taxon>Alphaproteobacteria</taxon>
        <taxon>Acetobacterales</taxon>
        <taxon>Roseomonadaceae</taxon>
        <taxon>Roseicella</taxon>
    </lineage>
</organism>
<protein>
    <submittedName>
        <fullName evidence="3">Helix-turn-helix domain-containing protein</fullName>
    </submittedName>
</protein>
<dbReference type="PANTHER" id="PTHR30204">
    <property type="entry name" value="REDOX-CYCLING DRUG-SENSING TRANSCRIPTIONAL ACTIVATOR SOXR"/>
    <property type="match status" value="1"/>
</dbReference>
<dbReference type="Proteomes" id="UP001139311">
    <property type="component" value="Unassembled WGS sequence"/>
</dbReference>
<gene>
    <name evidence="3" type="ORF">LHA35_15090</name>
</gene>